<dbReference type="GO" id="GO:0004722">
    <property type="term" value="F:protein serine/threonine phosphatase activity"/>
    <property type="evidence" value="ECO:0007669"/>
    <property type="project" value="UniProtKB-EC"/>
</dbReference>
<feature type="domain" description="PPM-type phosphatase" evidence="9">
    <location>
        <begin position="2"/>
        <end position="241"/>
    </location>
</feature>
<reference evidence="10" key="1">
    <citation type="journal article" date="2021" name="PeerJ">
        <title>Extensive microbial diversity within the chicken gut microbiome revealed by metagenomics and culture.</title>
        <authorList>
            <person name="Gilroy R."/>
            <person name="Ravi A."/>
            <person name="Getino M."/>
            <person name="Pursley I."/>
            <person name="Horton D.L."/>
            <person name="Alikhan N.F."/>
            <person name="Baker D."/>
            <person name="Gharbi K."/>
            <person name="Hall N."/>
            <person name="Watson M."/>
            <person name="Adriaenssens E.M."/>
            <person name="Foster-Nyarko E."/>
            <person name="Jarju S."/>
            <person name="Secka A."/>
            <person name="Antonio M."/>
            <person name="Oren A."/>
            <person name="Chaudhuri R.R."/>
            <person name="La Ragione R."/>
            <person name="Hildebrand F."/>
            <person name="Pallen M.J."/>
        </authorList>
    </citation>
    <scope>NUCLEOTIDE SEQUENCE</scope>
    <source>
        <strain evidence="10">F6-6636</strain>
    </source>
</reference>
<evidence type="ECO:0000313" key="10">
    <source>
        <dbReference type="EMBL" id="MBU3851717.1"/>
    </source>
</evidence>
<dbReference type="InterPro" id="IPR001932">
    <property type="entry name" value="PPM-type_phosphatase-like_dom"/>
</dbReference>
<evidence type="ECO:0000256" key="4">
    <source>
        <dbReference type="ARBA" id="ARBA00022801"/>
    </source>
</evidence>
<dbReference type="NCBIfam" id="NF033484">
    <property type="entry name" value="Stp1_PP2C_phos"/>
    <property type="match status" value="1"/>
</dbReference>
<dbReference type="CDD" id="cd00143">
    <property type="entry name" value="PP2Cc"/>
    <property type="match status" value="1"/>
</dbReference>
<dbReference type="InterPro" id="IPR015655">
    <property type="entry name" value="PP2C"/>
</dbReference>
<dbReference type="InterPro" id="IPR036457">
    <property type="entry name" value="PPM-type-like_dom_sf"/>
</dbReference>
<dbReference type="AlphaFoldDB" id="A0A948X0P7"/>
<dbReference type="Proteomes" id="UP000777303">
    <property type="component" value="Unassembled WGS sequence"/>
</dbReference>
<accession>A0A948X0P7</accession>
<reference evidence="10" key="2">
    <citation type="submission" date="2021-04" db="EMBL/GenBank/DDBJ databases">
        <authorList>
            <person name="Gilroy R."/>
        </authorList>
    </citation>
    <scope>NUCLEOTIDE SEQUENCE</scope>
    <source>
        <strain evidence="10">F6-6636</strain>
    </source>
</reference>
<keyword evidence="4" id="KW-0378">Hydrolase</keyword>
<organism evidence="10 11">
    <name type="scientific">Candidatus Paralactobacillus gallistercoris</name>
    <dbReference type="NCBI Taxonomy" id="2838724"/>
    <lineage>
        <taxon>Bacteria</taxon>
        <taxon>Bacillati</taxon>
        <taxon>Bacillota</taxon>
        <taxon>Bacilli</taxon>
        <taxon>Lactobacillales</taxon>
        <taxon>Lactobacillaceae</taxon>
        <taxon>Lactobacillus</taxon>
    </lineage>
</organism>
<dbReference type="EMBL" id="JAHLFS010000046">
    <property type="protein sequence ID" value="MBU3851717.1"/>
    <property type="molecule type" value="Genomic_DNA"/>
</dbReference>
<evidence type="ECO:0000256" key="1">
    <source>
        <dbReference type="ARBA" id="ARBA00001936"/>
    </source>
</evidence>
<comment type="catalytic activity">
    <reaction evidence="8">
        <text>O-phospho-L-threonyl-[protein] + H2O = L-threonyl-[protein] + phosphate</text>
        <dbReference type="Rhea" id="RHEA:47004"/>
        <dbReference type="Rhea" id="RHEA-COMP:11060"/>
        <dbReference type="Rhea" id="RHEA-COMP:11605"/>
        <dbReference type="ChEBI" id="CHEBI:15377"/>
        <dbReference type="ChEBI" id="CHEBI:30013"/>
        <dbReference type="ChEBI" id="CHEBI:43474"/>
        <dbReference type="ChEBI" id="CHEBI:61977"/>
        <dbReference type="EC" id="3.1.3.16"/>
    </reaction>
</comment>
<keyword evidence="6" id="KW-0464">Manganese</keyword>
<comment type="catalytic activity">
    <reaction evidence="7">
        <text>O-phospho-L-seryl-[protein] + H2O = L-seryl-[protein] + phosphate</text>
        <dbReference type="Rhea" id="RHEA:20629"/>
        <dbReference type="Rhea" id="RHEA-COMP:9863"/>
        <dbReference type="Rhea" id="RHEA-COMP:11604"/>
        <dbReference type="ChEBI" id="CHEBI:15377"/>
        <dbReference type="ChEBI" id="CHEBI:29999"/>
        <dbReference type="ChEBI" id="CHEBI:43474"/>
        <dbReference type="ChEBI" id="CHEBI:83421"/>
        <dbReference type="EC" id="3.1.3.16"/>
    </reaction>
</comment>
<evidence type="ECO:0000256" key="5">
    <source>
        <dbReference type="ARBA" id="ARBA00022912"/>
    </source>
</evidence>
<dbReference type="Pfam" id="PF13672">
    <property type="entry name" value="PP2C_2"/>
    <property type="match status" value="1"/>
</dbReference>
<evidence type="ECO:0000256" key="7">
    <source>
        <dbReference type="ARBA" id="ARBA00047761"/>
    </source>
</evidence>
<dbReference type="SUPFAM" id="SSF81606">
    <property type="entry name" value="PP2C-like"/>
    <property type="match status" value="1"/>
</dbReference>
<dbReference type="PANTHER" id="PTHR47992">
    <property type="entry name" value="PROTEIN PHOSPHATASE"/>
    <property type="match status" value="1"/>
</dbReference>
<comment type="caution">
    <text evidence="10">The sequence shown here is derived from an EMBL/GenBank/DDBJ whole genome shotgun (WGS) entry which is preliminary data.</text>
</comment>
<evidence type="ECO:0000256" key="6">
    <source>
        <dbReference type="ARBA" id="ARBA00023211"/>
    </source>
</evidence>
<evidence type="ECO:0000313" key="11">
    <source>
        <dbReference type="Proteomes" id="UP000777303"/>
    </source>
</evidence>
<evidence type="ECO:0000256" key="3">
    <source>
        <dbReference type="ARBA" id="ARBA00022723"/>
    </source>
</evidence>
<comment type="cofactor">
    <cofactor evidence="1">
        <name>Mn(2+)</name>
        <dbReference type="ChEBI" id="CHEBI:29035"/>
    </cofactor>
</comment>
<protein>
    <recommendedName>
        <fullName evidence="2">protein-serine/threonine phosphatase</fullName>
        <ecNumber evidence="2">3.1.3.16</ecNumber>
    </recommendedName>
</protein>
<dbReference type="Gene3D" id="3.60.40.10">
    <property type="entry name" value="PPM-type phosphatase domain"/>
    <property type="match status" value="1"/>
</dbReference>
<evidence type="ECO:0000256" key="2">
    <source>
        <dbReference type="ARBA" id="ARBA00013081"/>
    </source>
</evidence>
<gene>
    <name evidence="10" type="ORF">H9901_03360</name>
</gene>
<proteinExistence type="predicted"/>
<dbReference type="SMART" id="SM00332">
    <property type="entry name" value="PP2Cc"/>
    <property type="match status" value="1"/>
</dbReference>
<keyword evidence="3" id="KW-0479">Metal-binding</keyword>
<dbReference type="FunFam" id="3.60.40.10:FF:000002">
    <property type="entry name" value="Serine/threonine phosphatase stp"/>
    <property type="match status" value="1"/>
</dbReference>
<dbReference type="SMART" id="SM00331">
    <property type="entry name" value="PP2C_SIG"/>
    <property type="match status" value="1"/>
</dbReference>
<dbReference type="PROSITE" id="PS51746">
    <property type="entry name" value="PPM_2"/>
    <property type="match status" value="1"/>
</dbReference>
<dbReference type="GO" id="GO:0046872">
    <property type="term" value="F:metal ion binding"/>
    <property type="evidence" value="ECO:0007669"/>
    <property type="project" value="UniProtKB-KW"/>
</dbReference>
<keyword evidence="5" id="KW-0904">Protein phosphatase</keyword>
<dbReference type="EC" id="3.1.3.16" evidence="2"/>
<evidence type="ECO:0000256" key="8">
    <source>
        <dbReference type="ARBA" id="ARBA00048336"/>
    </source>
</evidence>
<sequence>MQVAYQTDIGQRRASNQDAVGAYVNQSGAHLLLVADGMGGHQGGDVASSLTVANLSHLFVQTTLTDINDLQAWLHHALYQENRQIYQLSQENEQLRGMGTTIVAIIVYGNRYIVAHVGDSRAYCMHQQHLVRLTQDHSLVNALIQQGDLSPQEAKDFPQRNVITRSLGVDRTVDIDFNIYSLQPHDLLLLCSDGLTNMVSDDQLALVLQSNASLHDKVQQLVKMANAAGGPDNITALLAAPDEENDQ</sequence>
<evidence type="ECO:0000259" key="9">
    <source>
        <dbReference type="PROSITE" id="PS51746"/>
    </source>
</evidence>
<name>A0A948X0P7_9LACO</name>